<protein>
    <submittedName>
        <fullName evidence="2">WhiB family transcriptional regulator</fullName>
    </submittedName>
</protein>
<evidence type="ECO:0000259" key="1">
    <source>
        <dbReference type="PROSITE" id="PS51674"/>
    </source>
</evidence>
<dbReference type="Pfam" id="PF02467">
    <property type="entry name" value="Whib"/>
    <property type="match status" value="1"/>
</dbReference>
<dbReference type="InterPro" id="IPR034768">
    <property type="entry name" value="4FE4S_WBL"/>
</dbReference>
<dbReference type="PROSITE" id="PS51674">
    <property type="entry name" value="4FE4S_WBL"/>
    <property type="match status" value="1"/>
</dbReference>
<organism evidence="2 3">
    <name type="scientific">Amycolatopsis cynarae</name>
    <dbReference type="NCBI Taxonomy" id="2995223"/>
    <lineage>
        <taxon>Bacteria</taxon>
        <taxon>Bacillati</taxon>
        <taxon>Actinomycetota</taxon>
        <taxon>Actinomycetes</taxon>
        <taxon>Pseudonocardiales</taxon>
        <taxon>Pseudonocardiaceae</taxon>
        <taxon>Amycolatopsis</taxon>
    </lineage>
</organism>
<gene>
    <name evidence="2" type="ORF">ORV05_26575</name>
</gene>
<proteinExistence type="predicted"/>
<reference evidence="2" key="1">
    <citation type="submission" date="2022-11" db="EMBL/GenBank/DDBJ databases">
        <authorList>
            <person name="Mo P."/>
        </authorList>
    </citation>
    <scope>NUCLEOTIDE SEQUENCE</scope>
    <source>
        <strain evidence="2">HUAS 11-8</strain>
    </source>
</reference>
<feature type="domain" description="4Fe-4S Wbl-type" evidence="1">
    <location>
        <begin position="40"/>
        <end position="103"/>
    </location>
</feature>
<dbReference type="Proteomes" id="UP001163203">
    <property type="component" value="Chromosome"/>
</dbReference>
<evidence type="ECO:0000313" key="3">
    <source>
        <dbReference type="Proteomes" id="UP001163203"/>
    </source>
</evidence>
<dbReference type="RefSeq" id="WP_268754725.1">
    <property type="nucleotide sequence ID" value="NZ_CP113836.1"/>
</dbReference>
<sequence length="121" mass="13851">MTPEDFESFEDYLKSLATELDRYEQVPDDVLTDIVNRDGACMWLYTNGTVPEWSCDDRTDRQLAAGICADCPVRLPCLELELRTAGLFTLGVWGALSEEDRRALYPVWLARREDREGGEQE</sequence>
<accession>A0ABY7AXS5</accession>
<dbReference type="EMBL" id="CP113836">
    <property type="protein sequence ID" value="WAL64505.1"/>
    <property type="molecule type" value="Genomic_DNA"/>
</dbReference>
<keyword evidence="3" id="KW-1185">Reference proteome</keyword>
<evidence type="ECO:0000313" key="2">
    <source>
        <dbReference type="EMBL" id="WAL64505.1"/>
    </source>
</evidence>
<name>A0ABY7AXS5_9PSEU</name>